<keyword evidence="3" id="KW-0449">Lipoprotein</keyword>
<keyword evidence="4" id="KW-1185">Reference proteome</keyword>
<dbReference type="GO" id="GO:0016811">
    <property type="term" value="F:hydrolase activity, acting on carbon-nitrogen (but not peptide) bonds, in linear amides"/>
    <property type="evidence" value="ECO:0007669"/>
    <property type="project" value="TreeGrafter"/>
</dbReference>
<evidence type="ECO:0000259" key="2">
    <source>
        <dbReference type="PROSITE" id="PS50263"/>
    </source>
</evidence>
<accession>C7M1Q6</accession>
<dbReference type="EMBL" id="CP001631">
    <property type="protein sequence ID" value="ACU54803.1"/>
    <property type="molecule type" value="Genomic_DNA"/>
</dbReference>
<organism evidence="3 4">
    <name type="scientific">Acidimicrobium ferrooxidans (strain DSM 10331 / JCM 15462 / NBRC 103882 / ICP)</name>
    <dbReference type="NCBI Taxonomy" id="525909"/>
    <lineage>
        <taxon>Bacteria</taxon>
        <taxon>Bacillati</taxon>
        <taxon>Actinomycetota</taxon>
        <taxon>Acidimicrobiia</taxon>
        <taxon>Acidimicrobiales</taxon>
        <taxon>Acidimicrobiaceae</taxon>
        <taxon>Acidimicrobium</taxon>
    </lineage>
</organism>
<dbReference type="KEGG" id="afo:Afer_1898"/>
<dbReference type="Gene3D" id="3.60.110.10">
    <property type="entry name" value="Carbon-nitrogen hydrolase"/>
    <property type="match status" value="1"/>
</dbReference>
<dbReference type="STRING" id="525909.Afer_1898"/>
<keyword evidence="1" id="KW-0378">Hydrolase</keyword>
<dbReference type="PANTHER" id="PTHR43674:SF16">
    <property type="entry name" value="CARBON-NITROGEN FAMILY, PUTATIVE (AFU_ORTHOLOGUE AFUA_5G02350)-RELATED"/>
    <property type="match status" value="1"/>
</dbReference>
<dbReference type="PROSITE" id="PS50263">
    <property type="entry name" value="CN_HYDROLASE"/>
    <property type="match status" value="1"/>
</dbReference>
<name>C7M1Q6_ACIFD</name>
<dbReference type="eggNOG" id="COG0388">
    <property type="taxonomic scope" value="Bacteria"/>
</dbReference>
<dbReference type="AlphaFoldDB" id="C7M1Q6"/>
<dbReference type="Proteomes" id="UP000000771">
    <property type="component" value="Chromosome"/>
</dbReference>
<dbReference type="InterPro" id="IPR036526">
    <property type="entry name" value="C-N_Hydrolase_sf"/>
</dbReference>
<reference evidence="3 4" key="1">
    <citation type="journal article" date="2009" name="Stand. Genomic Sci.">
        <title>Complete genome sequence of Acidimicrobium ferrooxidans type strain (ICP).</title>
        <authorList>
            <person name="Clum A."/>
            <person name="Nolan M."/>
            <person name="Lang E."/>
            <person name="Glavina Del Rio T."/>
            <person name="Tice H."/>
            <person name="Copeland A."/>
            <person name="Cheng J.F."/>
            <person name="Lucas S."/>
            <person name="Chen F."/>
            <person name="Bruce D."/>
            <person name="Goodwin L."/>
            <person name="Pitluck S."/>
            <person name="Ivanova N."/>
            <person name="Mavrommatis K."/>
            <person name="Mikhailova N."/>
            <person name="Pati A."/>
            <person name="Chen A."/>
            <person name="Palaniappan K."/>
            <person name="Goker M."/>
            <person name="Spring S."/>
            <person name="Land M."/>
            <person name="Hauser L."/>
            <person name="Chang Y.J."/>
            <person name="Jeffries C.C."/>
            <person name="Chain P."/>
            <person name="Bristow J."/>
            <person name="Eisen J.A."/>
            <person name="Markowitz V."/>
            <person name="Hugenholtz P."/>
            <person name="Kyrpides N.C."/>
            <person name="Klenk H.P."/>
            <person name="Lapidus A."/>
        </authorList>
    </citation>
    <scope>NUCLEOTIDE SEQUENCE [LARGE SCALE GENOMIC DNA]</scope>
    <source>
        <strain evidence="4">DSM 10331 / JCM 15462 / NBRC 103882 / ICP</strain>
    </source>
</reference>
<gene>
    <name evidence="3" type="ordered locus">Afer_1898</name>
</gene>
<proteinExistence type="predicted"/>
<dbReference type="RefSeq" id="WP_015799279.1">
    <property type="nucleotide sequence ID" value="NC_013124.1"/>
</dbReference>
<keyword evidence="3" id="KW-0808">Transferase</keyword>
<protein>
    <submittedName>
        <fullName evidence="3">Nitrilase/cyanide hydratase and apolipoprotein N-acyltransferase</fullName>
    </submittedName>
</protein>
<dbReference type="InterPro" id="IPR003010">
    <property type="entry name" value="C-N_Hydrolase"/>
</dbReference>
<evidence type="ECO:0000256" key="1">
    <source>
        <dbReference type="ARBA" id="ARBA00022801"/>
    </source>
</evidence>
<dbReference type="Pfam" id="PF00795">
    <property type="entry name" value="CN_hydrolase"/>
    <property type="match status" value="1"/>
</dbReference>
<dbReference type="CDD" id="cd07197">
    <property type="entry name" value="nitrilase"/>
    <property type="match status" value="1"/>
</dbReference>
<dbReference type="PANTHER" id="PTHR43674">
    <property type="entry name" value="NITRILASE C965.09-RELATED"/>
    <property type="match status" value="1"/>
</dbReference>
<dbReference type="InterPro" id="IPR050345">
    <property type="entry name" value="Aliph_Amidase/BUP"/>
</dbReference>
<dbReference type="GO" id="GO:0016746">
    <property type="term" value="F:acyltransferase activity"/>
    <property type="evidence" value="ECO:0007669"/>
    <property type="project" value="UniProtKB-KW"/>
</dbReference>
<keyword evidence="3" id="KW-0012">Acyltransferase</keyword>
<feature type="domain" description="CN hydrolase" evidence="2">
    <location>
        <begin position="1"/>
        <end position="233"/>
    </location>
</feature>
<dbReference type="SUPFAM" id="SSF56317">
    <property type="entry name" value="Carbon-nitrogen hydrolase"/>
    <property type="match status" value="1"/>
</dbReference>
<dbReference type="HOGENOM" id="CLU_033802_0_0_11"/>
<evidence type="ECO:0000313" key="3">
    <source>
        <dbReference type="EMBL" id="ACU54803.1"/>
    </source>
</evidence>
<sequence>MRVAAIIEAAGALDPAHGRERLQARVAAAVARGASLVVAPELSVTGYLLTREEARAVAEVADGPTVAAIVEALAGEATTVVAGIVEQAPDGSLYNSAVVVSAQGLEATYRKAHLWVDDTVWAVPGDEPGVTMEVGDAIVGLVICADLDLPEPLAVLGRDPAVVAVPTAWPEERTPALAWWVRARDVGATMVVANRVGTERGVRFGGGGCIIAPDGTIVASRDGPGVVLADVEARRPRAAPSLGVPRELLSSAGEWSRAALAERAGARWSAIPVGRRVGAMRLARPVAVEDLRAILEGQPNAAELLVLPALTVEHDDELGWLEPWSRVAGCRVVALVHMPGGERRVLDTASDLRAAPNDAPVVLPGGVAVAGAEGLLDWRIARRAAEAGAWLLLVSIVRVDPELAPVLRPLTTSELAPRDGDPRAPFRLSLARAIESDLVVAVAAVEPGGAGPTIAGVVAPGGRDGLGTVAVAPLGGVATLVVDQALTDALDARPAWRRRRPALYRRAMTARAAVTRGPSLRER</sequence>
<evidence type="ECO:0000313" key="4">
    <source>
        <dbReference type="Proteomes" id="UP000000771"/>
    </source>
</evidence>